<dbReference type="RefSeq" id="WP_377166229.1">
    <property type="nucleotide sequence ID" value="NZ_JBHSMQ010000003.1"/>
</dbReference>
<name>A0ABW0KP62_9BACT</name>
<evidence type="ECO:0000313" key="4">
    <source>
        <dbReference type="EMBL" id="MFC5455293.1"/>
    </source>
</evidence>
<evidence type="ECO:0000256" key="3">
    <source>
        <dbReference type="ARBA" id="ARBA00022729"/>
    </source>
</evidence>
<reference evidence="5" key="1">
    <citation type="journal article" date="2019" name="Int. J. Syst. Evol. Microbiol.">
        <title>The Global Catalogue of Microorganisms (GCM) 10K type strain sequencing project: providing services to taxonomists for standard genome sequencing and annotation.</title>
        <authorList>
            <consortium name="The Broad Institute Genomics Platform"/>
            <consortium name="The Broad Institute Genome Sequencing Center for Infectious Disease"/>
            <person name="Wu L."/>
            <person name="Ma J."/>
        </authorList>
    </citation>
    <scope>NUCLEOTIDE SEQUENCE [LARGE SCALE GENOMIC DNA]</scope>
    <source>
        <strain evidence="5">CGMCC 4.1469</strain>
    </source>
</reference>
<accession>A0ABW0KP62</accession>
<comment type="similarity">
    <text evidence="2">Belongs to the bacterial solute-binding protein SsuA/TauA family.</text>
</comment>
<dbReference type="Proteomes" id="UP001596052">
    <property type="component" value="Unassembled WGS sequence"/>
</dbReference>
<dbReference type="Pfam" id="PF13379">
    <property type="entry name" value="NMT1_2"/>
    <property type="match status" value="1"/>
</dbReference>
<proteinExistence type="inferred from homology"/>
<comment type="caution">
    <text evidence="4">The sequence shown here is derived from an EMBL/GenBank/DDBJ whole genome shotgun (WGS) entry which is preliminary data.</text>
</comment>
<evidence type="ECO:0000256" key="2">
    <source>
        <dbReference type="ARBA" id="ARBA00010742"/>
    </source>
</evidence>
<keyword evidence="3" id="KW-0732">Signal</keyword>
<dbReference type="Gene3D" id="3.40.190.10">
    <property type="entry name" value="Periplasmic binding protein-like II"/>
    <property type="match status" value="2"/>
</dbReference>
<keyword evidence="5" id="KW-1185">Reference proteome</keyword>
<comment type="subcellular location">
    <subcellularLocation>
        <location evidence="1">Periplasm</location>
    </subcellularLocation>
</comment>
<organism evidence="4 5">
    <name type="scientific">Prosthecobacter fluviatilis</name>
    <dbReference type="NCBI Taxonomy" id="445931"/>
    <lineage>
        <taxon>Bacteria</taxon>
        <taxon>Pseudomonadati</taxon>
        <taxon>Verrucomicrobiota</taxon>
        <taxon>Verrucomicrobiia</taxon>
        <taxon>Verrucomicrobiales</taxon>
        <taxon>Verrucomicrobiaceae</taxon>
        <taxon>Prosthecobacter</taxon>
    </lineage>
</organism>
<evidence type="ECO:0000256" key="1">
    <source>
        <dbReference type="ARBA" id="ARBA00004418"/>
    </source>
</evidence>
<dbReference type="PANTHER" id="PTHR30024">
    <property type="entry name" value="ALIPHATIC SULFONATES-BINDING PROTEIN-RELATED"/>
    <property type="match status" value="1"/>
</dbReference>
<gene>
    <name evidence="4" type="ORF">ACFQDI_10535</name>
</gene>
<dbReference type="PANTHER" id="PTHR30024:SF47">
    <property type="entry name" value="TAURINE-BINDING PERIPLASMIC PROTEIN"/>
    <property type="match status" value="1"/>
</dbReference>
<sequence>MSKSIQIRMIPAAFLGVLLCAAGLLWPESEHKRPLTVAVNIWPGSERLVMACDASKANNLRINLVEMSWSTAVLTAFRKRVVDAAVVTLDELIRLEADGAMPRAVMILGISRGSDAIMAHAGHRWRWDEHRQPKGADASNRQAAPPTMQSLRGKHIGVELRSSSEYLLRHALAASGMSLEDVEVVPLNLAETETAFKERGIDAVVTADPWYTRLTGKGATVVYDSGKMDLECSRVLVVSDEVLRAYPHELRALVSACLGLSTQAGSLDAQNDQDATLRREGLTMEQWQRALQKMHLPGAAENRRLFSQKTGGLEECLKKMSAEMLRMGMLQHEVGVSGLFTSEFLEEAP</sequence>
<dbReference type="SUPFAM" id="SSF53850">
    <property type="entry name" value="Periplasmic binding protein-like II"/>
    <property type="match status" value="1"/>
</dbReference>
<evidence type="ECO:0000313" key="5">
    <source>
        <dbReference type="Proteomes" id="UP001596052"/>
    </source>
</evidence>
<protein>
    <submittedName>
        <fullName evidence="4">ABC transporter substrate-binding protein</fullName>
    </submittedName>
</protein>
<dbReference type="EMBL" id="JBHSMQ010000003">
    <property type="protein sequence ID" value="MFC5455293.1"/>
    <property type="molecule type" value="Genomic_DNA"/>
</dbReference>